<dbReference type="KEGG" id="lang:109346672"/>
<name>A0A4P1RJZ4_LUPAN</name>
<dbReference type="GO" id="GO:0043531">
    <property type="term" value="F:ADP binding"/>
    <property type="evidence" value="ECO:0007669"/>
    <property type="project" value="InterPro"/>
</dbReference>
<dbReference type="OrthoDB" id="1422693at2759"/>
<evidence type="ECO:0000256" key="2">
    <source>
        <dbReference type="ARBA" id="ARBA00022737"/>
    </source>
</evidence>
<evidence type="ECO:0000256" key="3">
    <source>
        <dbReference type="ARBA" id="ARBA00023027"/>
    </source>
</evidence>
<dbReference type="Pfam" id="PF00931">
    <property type="entry name" value="NB-ARC"/>
    <property type="match status" value="1"/>
</dbReference>
<dbReference type="PANTHER" id="PTHR11017:SF559">
    <property type="entry name" value="DISEASE RESISTANCE PROTEIN CHL1"/>
    <property type="match status" value="1"/>
</dbReference>
<protein>
    <recommendedName>
        <fullName evidence="4">TIR domain-containing protein</fullName>
    </recommendedName>
</protein>
<dbReference type="PRINTS" id="PR00364">
    <property type="entry name" value="DISEASERSIST"/>
</dbReference>
<dbReference type="GO" id="GO:0007165">
    <property type="term" value="P:signal transduction"/>
    <property type="evidence" value="ECO:0007669"/>
    <property type="project" value="InterPro"/>
</dbReference>
<evidence type="ECO:0000256" key="1">
    <source>
        <dbReference type="ARBA" id="ARBA00022614"/>
    </source>
</evidence>
<dbReference type="Gramene" id="OIW12636">
    <property type="protein sequence ID" value="OIW12636"/>
    <property type="gene ID" value="TanjilG_24569"/>
</dbReference>
<dbReference type="InterPro" id="IPR058192">
    <property type="entry name" value="WHD_ROQ1-like"/>
</dbReference>
<keyword evidence="3" id="KW-0520">NAD</keyword>
<dbReference type="InterPro" id="IPR044974">
    <property type="entry name" value="Disease_R_plants"/>
</dbReference>
<dbReference type="EMBL" id="CM007364">
    <property type="protein sequence ID" value="OIW12636.1"/>
    <property type="molecule type" value="Genomic_DNA"/>
</dbReference>
<reference evidence="5 6" key="1">
    <citation type="journal article" date="2017" name="Plant Biotechnol. J.">
        <title>A comprehensive draft genome sequence for lupin (Lupinus angustifolius), an emerging health food: insights into plant-microbe interactions and legume evolution.</title>
        <authorList>
            <person name="Hane J.K."/>
            <person name="Ming Y."/>
            <person name="Kamphuis L.G."/>
            <person name="Nelson M.N."/>
            <person name="Garg G."/>
            <person name="Atkins C.A."/>
            <person name="Bayer P.E."/>
            <person name="Bravo A."/>
            <person name="Bringans S."/>
            <person name="Cannon S."/>
            <person name="Edwards D."/>
            <person name="Foley R."/>
            <person name="Gao L.L."/>
            <person name="Harrison M.J."/>
            <person name="Huang W."/>
            <person name="Hurgobin B."/>
            <person name="Li S."/>
            <person name="Liu C.W."/>
            <person name="McGrath A."/>
            <person name="Morahan G."/>
            <person name="Murray J."/>
            <person name="Weller J."/>
            <person name="Jian J."/>
            <person name="Singh K.B."/>
        </authorList>
    </citation>
    <scope>NUCLEOTIDE SEQUENCE [LARGE SCALE GENOMIC DNA]</scope>
    <source>
        <strain evidence="6">cv. Tanjil</strain>
        <tissue evidence="5">Whole plant</tissue>
    </source>
</reference>
<dbReference type="Gene3D" id="3.80.10.10">
    <property type="entry name" value="Ribonuclease Inhibitor"/>
    <property type="match status" value="2"/>
</dbReference>
<dbReference type="SUPFAM" id="SSF52540">
    <property type="entry name" value="P-loop containing nucleoside triphosphate hydrolases"/>
    <property type="match status" value="1"/>
</dbReference>
<dbReference type="Gene3D" id="3.40.50.10140">
    <property type="entry name" value="Toll/interleukin-1 receptor homology (TIR) domain"/>
    <property type="match status" value="1"/>
</dbReference>
<dbReference type="AlphaFoldDB" id="A0A4P1RJZ4"/>
<evidence type="ECO:0000259" key="4">
    <source>
        <dbReference type="PROSITE" id="PS50104"/>
    </source>
</evidence>
<dbReference type="SUPFAM" id="SSF52058">
    <property type="entry name" value="L domain-like"/>
    <property type="match status" value="1"/>
</dbReference>
<dbReference type="Pfam" id="PF01582">
    <property type="entry name" value="TIR"/>
    <property type="match status" value="1"/>
</dbReference>
<dbReference type="InterPro" id="IPR002182">
    <property type="entry name" value="NB-ARC"/>
</dbReference>
<dbReference type="Gene3D" id="3.40.50.300">
    <property type="entry name" value="P-loop containing nucleotide triphosphate hydrolases"/>
    <property type="match status" value="1"/>
</dbReference>
<dbReference type="PANTHER" id="PTHR11017">
    <property type="entry name" value="LEUCINE-RICH REPEAT-CONTAINING PROTEIN"/>
    <property type="match status" value="1"/>
</dbReference>
<dbReference type="InterPro" id="IPR032675">
    <property type="entry name" value="LRR_dom_sf"/>
</dbReference>
<gene>
    <name evidence="5" type="ORF">TanjilG_24569</name>
</gene>
<dbReference type="PROSITE" id="PS50104">
    <property type="entry name" value="TIR"/>
    <property type="match status" value="1"/>
</dbReference>
<evidence type="ECO:0000313" key="6">
    <source>
        <dbReference type="Proteomes" id="UP000188354"/>
    </source>
</evidence>
<feature type="domain" description="TIR" evidence="4">
    <location>
        <begin position="13"/>
        <end position="179"/>
    </location>
</feature>
<dbReference type="SUPFAM" id="SSF52200">
    <property type="entry name" value="Toll/Interleukin receptor TIR domain"/>
    <property type="match status" value="1"/>
</dbReference>
<keyword evidence="6" id="KW-1185">Reference proteome</keyword>
<sequence>MAVNINSSPKSKWKFHVFLSFRGEDTRLGFTDHLYAALLRKSIITFRDEEELERGEVISKKLLHIIEESLSSIIIISPNYASSTWCLDELQKIVETKKKLGQEVFPVFYGVDPSDVRHQRGSFAKAFRKHEAKFAANKGKVQKWRDALKDIANLSGWDSKNKHEMQLIEEIVDEVWTRLERKLPSYNDGLVAIDSKVDEMCLHLRLWLEDVRFIGIWGMGGIGKTTLATVVFKKIRNQFDVSCFLSNVRDAMKGGEQGQVHLQNKLLSHVKLKSMIVETADQGKDIIRNLLCNRKVLLVLDDVSAKSQLENLAGNQEWFGPGSRIIVTSRDTHLLLSHRVSFDMYKMRTLNFDESLQLFCEKAIKRHQQKEDYLDLSRSVVKYAGGLPLGLEVLGSFLCGRTVHEWENALIKISKVPHDDIVNKLKISYDMLEEECKTIFLDIACFFKGWYKDKVTKILDNCGLHATIGIQVLIEKSLVTCDGRVLGMHDLLEEMGKTIVYQESPNDLGRRSRLWSQEDIDKVLTENTGTEKVQSLVLKPQIEAYEAYWHPKAFSKMCNLKLLIILCDMHCSLSLKCLPKSLKVLIWTGYPLKSQPRGVQLHELVHFQMSNSKVEKIWNGSQIFGKLKVIDLSYSNNLIQTPNISGEPNLEELFLDGCVSLIELHQSVGQHKKLTVLSLIGCIKLKILPSKLEMSSLKRLFLCDCLNIKRLPDFGESMESLSLLNLMNCSNLLSLPNTISNLKSLRRLNLSGCSKICRLPDNINENRVLEDLDVSETSVREVTSSLFHLENLKRLSFRGCSGPVSNNWEEQPPTYLRLPASVSGLSSLNTLDLSYCNLNFRLIPKDLGHLSSLESLILSGNKDLVRPAASISNLSKLSYLELEDCGRYAHGAVPQHLLDFDVEAGLFLDLWKFWKLFESDDSELLCQVRDPSYPITYLEIPPKFGNDIFFPVGQRLSKLESSASVTVDIPNECGKGEWWGLVVFITFETLVSSSSFSTFNIELCWSFEASHPEAGPSLYLSSHAEAHYNSCLVTMIMNDNYIYIQLHHRKYHNISESKAFSKHRKPDFSENSRLRFDVQVGLQKIRQCGYQVLCKEDFISETLLKWHKRSIDDPNSQDSSALNNSDMEFRGEYATTSNGEGLDAQSLKRGFGLANMIKGVKRLFKQT</sequence>
<organism evidence="5 6">
    <name type="scientific">Lupinus angustifolius</name>
    <name type="common">Narrow-leaved blue lupine</name>
    <dbReference type="NCBI Taxonomy" id="3871"/>
    <lineage>
        <taxon>Eukaryota</taxon>
        <taxon>Viridiplantae</taxon>
        <taxon>Streptophyta</taxon>
        <taxon>Embryophyta</taxon>
        <taxon>Tracheophyta</taxon>
        <taxon>Spermatophyta</taxon>
        <taxon>Magnoliopsida</taxon>
        <taxon>eudicotyledons</taxon>
        <taxon>Gunneridae</taxon>
        <taxon>Pentapetalae</taxon>
        <taxon>rosids</taxon>
        <taxon>fabids</taxon>
        <taxon>Fabales</taxon>
        <taxon>Fabaceae</taxon>
        <taxon>Papilionoideae</taxon>
        <taxon>50 kb inversion clade</taxon>
        <taxon>genistoids sensu lato</taxon>
        <taxon>core genistoids</taxon>
        <taxon>Genisteae</taxon>
        <taxon>Lupinus</taxon>
    </lineage>
</organism>
<dbReference type="Gene3D" id="1.10.8.430">
    <property type="entry name" value="Helical domain of apoptotic protease-activating factors"/>
    <property type="match status" value="1"/>
</dbReference>
<dbReference type="Pfam" id="PF23282">
    <property type="entry name" value="WHD_ROQ1"/>
    <property type="match status" value="1"/>
</dbReference>
<dbReference type="InterPro" id="IPR000157">
    <property type="entry name" value="TIR_dom"/>
</dbReference>
<proteinExistence type="predicted"/>
<dbReference type="InterPro" id="IPR035897">
    <property type="entry name" value="Toll_tir_struct_dom_sf"/>
</dbReference>
<keyword evidence="1" id="KW-0433">Leucine-rich repeat</keyword>
<keyword evidence="2" id="KW-0677">Repeat</keyword>
<accession>A0A4P1RJZ4</accession>
<dbReference type="InterPro" id="IPR042197">
    <property type="entry name" value="Apaf_helical"/>
</dbReference>
<evidence type="ECO:0000313" key="5">
    <source>
        <dbReference type="EMBL" id="OIW12636.1"/>
    </source>
</evidence>
<dbReference type="Proteomes" id="UP000188354">
    <property type="component" value="Chromosome LG04"/>
</dbReference>
<dbReference type="SMART" id="SM00255">
    <property type="entry name" value="TIR"/>
    <property type="match status" value="1"/>
</dbReference>
<dbReference type="FunFam" id="3.40.50.10140:FF:000007">
    <property type="entry name" value="Disease resistance protein (TIR-NBS-LRR class)"/>
    <property type="match status" value="1"/>
</dbReference>
<dbReference type="GO" id="GO:0006952">
    <property type="term" value="P:defense response"/>
    <property type="evidence" value="ECO:0007669"/>
    <property type="project" value="InterPro"/>
</dbReference>
<dbReference type="InterPro" id="IPR027417">
    <property type="entry name" value="P-loop_NTPase"/>
</dbReference>